<dbReference type="AlphaFoldDB" id="U2FGX1"/>
<keyword evidence="2" id="KW-1185">Reference proteome</keyword>
<organism evidence="1 2">
    <name type="scientific">Haloplasma contractile SSD-17B</name>
    <dbReference type="NCBI Taxonomy" id="1033810"/>
    <lineage>
        <taxon>Bacteria</taxon>
        <taxon>Bacillati</taxon>
        <taxon>Mycoplasmatota</taxon>
        <taxon>Mollicutes</taxon>
        <taxon>Haloplasmatales</taxon>
        <taxon>Haloplasmataceae</taxon>
        <taxon>Haloplasma</taxon>
    </lineage>
</organism>
<dbReference type="Proteomes" id="UP000005707">
    <property type="component" value="Unassembled WGS sequence"/>
</dbReference>
<dbReference type="RefSeq" id="WP_008827294.1">
    <property type="nucleotide sequence ID" value="NZ_AFNU02000006.1"/>
</dbReference>
<evidence type="ECO:0000313" key="2">
    <source>
        <dbReference type="Proteomes" id="UP000005707"/>
    </source>
</evidence>
<reference evidence="1 2" key="1">
    <citation type="journal article" date="2011" name="J. Bacteriol.">
        <title>Genome sequence of Haloplasma contractile, an unusual contractile bacterium from a deep-sea anoxic brine lake.</title>
        <authorList>
            <person name="Antunes A."/>
            <person name="Alam I."/>
            <person name="El Dorry H."/>
            <person name="Siam R."/>
            <person name="Robertson A."/>
            <person name="Bajic V.B."/>
            <person name="Stingl U."/>
        </authorList>
    </citation>
    <scope>NUCLEOTIDE SEQUENCE [LARGE SCALE GENOMIC DNA]</scope>
    <source>
        <strain evidence="1 2">SSD-17B</strain>
    </source>
</reference>
<accession>U2FGX1</accession>
<dbReference type="InParanoid" id="U2FGX1"/>
<protein>
    <submittedName>
        <fullName evidence="1">Uncharacterized protein</fullName>
    </submittedName>
</protein>
<dbReference type="EMBL" id="AFNU02000006">
    <property type="protein sequence ID" value="ERJ12100.1"/>
    <property type="molecule type" value="Genomic_DNA"/>
</dbReference>
<sequence length="40" mass="4462">MGSNLESLFNKTLCDHAPIIEYSGDSKEGKQHEIRVTSIL</sequence>
<proteinExistence type="predicted"/>
<comment type="caution">
    <text evidence="1">The sequence shown here is derived from an EMBL/GenBank/DDBJ whole genome shotgun (WGS) entry which is preliminary data.</text>
</comment>
<reference evidence="1 2" key="2">
    <citation type="journal article" date="2013" name="PLoS ONE">
        <title>INDIGO - INtegrated Data Warehouse of MIcrobial GenOmes with Examples from the Red Sea Extremophiles.</title>
        <authorList>
            <person name="Alam I."/>
            <person name="Antunes A."/>
            <person name="Kamau A.A."/>
            <person name="Ba Alawi W."/>
            <person name="Kalkatawi M."/>
            <person name="Stingl U."/>
            <person name="Bajic V.B."/>
        </authorList>
    </citation>
    <scope>NUCLEOTIDE SEQUENCE [LARGE SCALE GENOMIC DNA]</scope>
    <source>
        <strain evidence="1 2">SSD-17B</strain>
    </source>
</reference>
<gene>
    <name evidence="1" type="ORF">HLPCO_002014</name>
</gene>
<name>U2FGX1_9MOLU</name>
<dbReference type="STRING" id="1033810.HLPCO_002014"/>
<evidence type="ECO:0000313" key="1">
    <source>
        <dbReference type="EMBL" id="ERJ12100.1"/>
    </source>
</evidence>